<keyword evidence="1" id="KW-1133">Transmembrane helix</keyword>
<organism evidence="2 3">
    <name type="scientific">Slackia heliotrinireducens (strain ATCC 29202 / DSM 20476 / NCTC 11029 / RHS 1)</name>
    <name type="common">Peptococcus heliotrinreducens</name>
    <dbReference type="NCBI Taxonomy" id="471855"/>
    <lineage>
        <taxon>Bacteria</taxon>
        <taxon>Bacillati</taxon>
        <taxon>Actinomycetota</taxon>
        <taxon>Coriobacteriia</taxon>
        <taxon>Eggerthellales</taxon>
        <taxon>Eggerthellaceae</taxon>
        <taxon>Slackia</taxon>
    </lineage>
</organism>
<reference evidence="2 3" key="1">
    <citation type="journal article" date="2009" name="Stand. Genomic Sci.">
        <title>Complete genome sequence of Slackia heliotrinireducens type strain (RHS 1).</title>
        <authorList>
            <person name="Pukall R."/>
            <person name="Lapidus A."/>
            <person name="Nolan M."/>
            <person name="Copeland A."/>
            <person name="Glavina Del Rio T."/>
            <person name="Lucas S."/>
            <person name="Chen F."/>
            <person name="Tice H."/>
            <person name="Cheng J.F."/>
            <person name="Chertkov O."/>
            <person name="Bruce D."/>
            <person name="Goodwin L."/>
            <person name="Kuske C."/>
            <person name="Brettin T."/>
            <person name="Detter J.C."/>
            <person name="Han C."/>
            <person name="Pitluck S."/>
            <person name="Pati A."/>
            <person name="Mavrommatis K."/>
            <person name="Ivanova N."/>
            <person name="Ovchinnikova G."/>
            <person name="Chen A."/>
            <person name="Palaniappan K."/>
            <person name="Schneider S."/>
            <person name="Rohde M."/>
            <person name="Chain P."/>
            <person name="D'haeseleer P."/>
            <person name="Goker M."/>
            <person name="Bristow J."/>
            <person name="Eisen J.A."/>
            <person name="Markowitz V."/>
            <person name="Kyrpides N.C."/>
            <person name="Klenk H.P."/>
            <person name="Hugenholtz P."/>
        </authorList>
    </citation>
    <scope>NUCLEOTIDE SEQUENCE [LARGE SCALE GENOMIC DNA]</scope>
    <source>
        <strain evidence="3">ATCC 29202 / DSM 20476 / NCTC 11029 / RHS 1</strain>
    </source>
</reference>
<dbReference type="RefSeq" id="WP_012798998.1">
    <property type="nucleotide sequence ID" value="NC_013165.1"/>
</dbReference>
<feature type="transmembrane region" description="Helical" evidence="1">
    <location>
        <begin position="219"/>
        <end position="240"/>
    </location>
</feature>
<feature type="transmembrane region" description="Helical" evidence="1">
    <location>
        <begin position="193"/>
        <end position="213"/>
    </location>
</feature>
<keyword evidence="1" id="KW-0812">Transmembrane</keyword>
<dbReference type="Proteomes" id="UP000002026">
    <property type="component" value="Chromosome"/>
</dbReference>
<proteinExistence type="predicted"/>
<gene>
    <name evidence="2" type="ordered locus">Shel_18800</name>
</gene>
<dbReference type="AlphaFoldDB" id="C7N7L1"/>
<evidence type="ECO:0000313" key="2">
    <source>
        <dbReference type="EMBL" id="ACV22896.1"/>
    </source>
</evidence>
<dbReference type="eggNOG" id="ENOG5033GBP">
    <property type="taxonomic scope" value="Bacteria"/>
</dbReference>
<evidence type="ECO:0000313" key="3">
    <source>
        <dbReference type="Proteomes" id="UP000002026"/>
    </source>
</evidence>
<keyword evidence="3" id="KW-1185">Reference proteome</keyword>
<dbReference type="STRING" id="471855.Shel_18800"/>
<sequence>MGEVNRARLKVELARHYASQREAVSPEAISGLACAMVAEDANARRPLPRRSGAAGFVASQVRYIPVWTWAAQAALVAIMCVLACSGGDAGLTKVAVGILSATCVLVGVPTVHASKLHRVAELEYACAHGAASTMAARLIALGCSSALAVGLMVAATASALDARAFDIALWACLPFFLSCAGSLMTLRKAAPDTAPMLCVALTAACSVALLGLSALVPDLYAQASLASWAMAAAAALVWLVREVVMTVRTATAGLDAFSPHMAKTYN</sequence>
<protein>
    <submittedName>
        <fullName evidence="2">Uncharacterized protein</fullName>
    </submittedName>
</protein>
<feature type="transmembrane region" description="Helical" evidence="1">
    <location>
        <begin position="66"/>
        <end position="88"/>
    </location>
</feature>
<name>C7N7L1_SLAHD</name>
<feature type="transmembrane region" description="Helical" evidence="1">
    <location>
        <begin position="134"/>
        <end position="155"/>
    </location>
</feature>
<dbReference type="EMBL" id="CP001684">
    <property type="protein sequence ID" value="ACV22896.1"/>
    <property type="molecule type" value="Genomic_DNA"/>
</dbReference>
<feature type="transmembrane region" description="Helical" evidence="1">
    <location>
        <begin position="167"/>
        <end position="186"/>
    </location>
</feature>
<keyword evidence="1" id="KW-0472">Membrane</keyword>
<dbReference type="KEGG" id="shi:Shel_18800"/>
<feature type="transmembrane region" description="Helical" evidence="1">
    <location>
        <begin position="94"/>
        <end position="113"/>
    </location>
</feature>
<evidence type="ECO:0000256" key="1">
    <source>
        <dbReference type="SAM" id="Phobius"/>
    </source>
</evidence>
<dbReference type="HOGENOM" id="CLU_1045448_0_0_11"/>
<accession>C7N7L1</accession>